<name>A0A4Y1ZZS7_ARAVE</name>
<comment type="caution">
    <text evidence="1">The sequence shown here is derived from an EMBL/GenBank/DDBJ whole genome shotgun (WGS) entry which is preliminary data.</text>
</comment>
<evidence type="ECO:0000313" key="2">
    <source>
        <dbReference type="Proteomes" id="UP000499080"/>
    </source>
</evidence>
<keyword evidence="2" id="KW-1185">Reference proteome</keyword>
<sequence>MVKRDDEIRTCYLSHPGHRIGDYPEEDEGAQGLRCETVAFRDQADTDAGMLVAPAAIWRLTLQRPYLLIDWLECRAVGCRSIGH</sequence>
<gene>
    <name evidence="1" type="ORF">AVEN_128172_1</name>
</gene>
<reference evidence="1 2" key="1">
    <citation type="journal article" date="2019" name="Sci. Rep.">
        <title>Orb-weaving spider Araneus ventricosus genome elucidates the spidroin gene catalogue.</title>
        <authorList>
            <person name="Kono N."/>
            <person name="Nakamura H."/>
            <person name="Ohtoshi R."/>
            <person name="Moran D.A.P."/>
            <person name="Shinohara A."/>
            <person name="Yoshida Y."/>
            <person name="Fujiwara M."/>
            <person name="Mori M."/>
            <person name="Tomita M."/>
            <person name="Arakawa K."/>
        </authorList>
    </citation>
    <scope>NUCLEOTIDE SEQUENCE [LARGE SCALE GENOMIC DNA]</scope>
</reference>
<accession>A0A4Y1ZZS7</accession>
<dbReference type="Proteomes" id="UP000499080">
    <property type="component" value="Unassembled WGS sequence"/>
</dbReference>
<dbReference type="EMBL" id="BGPR01000002">
    <property type="protein sequence ID" value="GBL73003.1"/>
    <property type="molecule type" value="Genomic_DNA"/>
</dbReference>
<proteinExistence type="predicted"/>
<dbReference type="AlphaFoldDB" id="A0A4Y1ZZS7"/>
<protein>
    <submittedName>
        <fullName evidence="1">Uncharacterized protein</fullName>
    </submittedName>
</protein>
<evidence type="ECO:0000313" key="1">
    <source>
        <dbReference type="EMBL" id="GBL73003.1"/>
    </source>
</evidence>
<organism evidence="1 2">
    <name type="scientific">Araneus ventricosus</name>
    <name type="common">Orbweaver spider</name>
    <name type="synonym">Epeira ventricosa</name>
    <dbReference type="NCBI Taxonomy" id="182803"/>
    <lineage>
        <taxon>Eukaryota</taxon>
        <taxon>Metazoa</taxon>
        <taxon>Ecdysozoa</taxon>
        <taxon>Arthropoda</taxon>
        <taxon>Chelicerata</taxon>
        <taxon>Arachnida</taxon>
        <taxon>Araneae</taxon>
        <taxon>Araneomorphae</taxon>
        <taxon>Entelegynae</taxon>
        <taxon>Araneoidea</taxon>
        <taxon>Araneidae</taxon>
        <taxon>Araneus</taxon>
    </lineage>
</organism>